<reference evidence="2" key="2">
    <citation type="journal article" date="2023" name="Plant Pathol.">
        <title>Dismantling and reorganizing Pseudomonas marginalis sensu#lato.</title>
        <authorList>
            <person name="Sawada H."/>
            <person name="Fujikawa T."/>
            <person name="Satou M."/>
        </authorList>
    </citation>
    <scope>NUCLEOTIDE SEQUENCE</scope>
    <source>
        <strain evidence="2">MAFF 301350</strain>
    </source>
</reference>
<dbReference type="Proteomes" id="UP001106592">
    <property type="component" value="Unassembled WGS sequence"/>
</dbReference>
<dbReference type="EMBL" id="JAHTBI010000132">
    <property type="protein sequence ID" value="MBV6290361.1"/>
    <property type="molecule type" value="Genomic_DNA"/>
</dbReference>
<organism evidence="2 3">
    <name type="scientific">Pseudomonas aegrilactucae</name>
    <dbReference type="NCBI Taxonomy" id="2854028"/>
    <lineage>
        <taxon>Bacteria</taxon>
        <taxon>Pseudomonadati</taxon>
        <taxon>Pseudomonadota</taxon>
        <taxon>Gammaproteobacteria</taxon>
        <taxon>Pseudomonadales</taxon>
        <taxon>Pseudomonadaceae</taxon>
        <taxon>Pseudomonas</taxon>
    </lineage>
</organism>
<evidence type="ECO:0000256" key="1">
    <source>
        <dbReference type="SAM" id="Phobius"/>
    </source>
</evidence>
<keyword evidence="1" id="KW-1133">Transmembrane helix</keyword>
<evidence type="ECO:0000313" key="3">
    <source>
        <dbReference type="Proteomes" id="UP001106592"/>
    </source>
</evidence>
<evidence type="ECO:0000313" key="2">
    <source>
        <dbReference type="EMBL" id="MBV6290361.1"/>
    </source>
</evidence>
<keyword evidence="3" id="KW-1185">Reference proteome</keyword>
<dbReference type="AlphaFoldDB" id="A0A9Q2XPD4"/>
<name>A0A9Q2XPD4_9PSED</name>
<accession>A0A9Q2XPD4</accession>
<gene>
    <name evidence="2" type="ORF">KUO17_25630</name>
</gene>
<feature type="transmembrane region" description="Helical" evidence="1">
    <location>
        <begin position="58"/>
        <end position="79"/>
    </location>
</feature>
<dbReference type="RefSeq" id="WP_217978355.1">
    <property type="nucleotide sequence ID" value="NZ_JAHTBI010000132.1"/>
</dbReference>
<protein>
    <submittedName>
        <fullName evidence="2">Uncharacterized protein</fullName>
    </submittedName>
</protein>
<feature type="transmembrane region" description="Helical" evidence="1">
    <location>
        <begin position="99"/>
        <end position="119"/>
    </location>
</feature>
<sequence length="218" mass="23632">MTLGNQARNTLKLLAVLGGLWGFGQLPVNIGSNLILFGGLLAGGVFAAVNLSRIFAFVSYWPGTLLYSVVVVYLCRITTEKSLNARFGIEIGYLNHAPILYGALYSIAFSLMLVGLYLLMPLRLRQWLPARPATDTRKLPGFEPFFATALLCAALYTQQQLDKGLEFALIADAVAVSSCGPPEAGTLYLRKNHEQCYALQGNPLIGTFTVQALDSKAP</sequence>
<proteinExistence type="predicted"/>
<comment type="caution">
    <text evidence="2">The sequence shown here is derived from an EMBL/GenBank/DDBJ whole genome shotgun (WGS) entry which is preliminary data.</text>
</comment>
<keyword evidence="1" id="KW-0812">Transmembrane</keyword>
<keyword evidence="1" id="KW-0472">Membrane</keyword>
<reference evidence="2" key="1">
    <citation type="journal article" date="2022" name="Int. J. Syst. Evol. Microbiol.">
        <title>Pseudomonas aegrilactucae sp. nov. and Pseudomonas morbosilactucae sp. nov., pathogens causing bacterial rot of lettuce in Japan.</title>
        <authorList>
            <person name="Sawada H."/>
            <person name="Fujikawa T."/>
            <person name="Satou M."/>
        </authorList>
    </citation>
    <scope>NUCLEOTIDE SEQUENCE</scope>
    <source>
        <strain evidence="2">MAFF 301350</strain>
    </source>
</reference>